<dbReference type="HAMAP" id="MF_00268">
    <property type="entry name" value="RecA"/>
    <property type="match status" value="1"/>
</dbReference>
<reference evidence="16 17" key="1">
    <citation type="submission" date="2020-08" db="EMBL/GenBank/DDBJ databases">
        <title>Genomic Encyclopedia of Type Strains, Phase IV (KMG-IV): sequencing the most valuable type-strain genomes for metagenomic binning, comparative biology and taxonomic classification.</title>
        <authorList>
            <person name="Goeker M."/>
        </authorList>
    </citation>
    <scope>NUCLEOTIDE SEQUENCE [LARGE SCALE GENOMIC DNA]</scope>
    <source>
        <strain evidence="16 17">DSM 12252</strain>
    </source>
</reference>
<dbReference type="GO" id="GO:0003697">
    <property type="term" value="F:single-stranded DNA binding"/>
    <property type="evidence" value="ECO:0007669"/>
    <property type="project" value="UniProtKB-UniRule"/>
</dbReference>
<dbReference type="InterPro" id="IPR020587">
    <property type="entry name" value="RecA_monomer-monomer_interface"/>
</dbReference>
<keyword evidence="8 10" id="KW-0234">DNA repair</keyword>
<dbReference type="GO" id="GO:0140664">
    <property type="term" value="F:ATP-dependent DNA damage sensor activity"/>
    <property type="evidence" value="ECO:0007669"/>
    <property type="project" value="InterPro"/>
</dbReference>
<dbReference type="InterPro" id="IPR003593">
    <property type="entry name" value="AAA+_ATPase"/>
</dbReference>
<dbReference type="FunFam" id="3.40.50.300:FF:000087">
    <property type="entry name" value="Recombinase RecA"/>
    <property type="match status" value="1"/>
</dbReference>
<evidence type="ECO:0000256" key="11">
    <source>
        <dbReference type="RuleBase" id="RU000526"/>
    </source>
</evidence>
<dbReference type="EMBL" id="JACHIG010000005">
    <property type="protein sequence ID" value="MBB5033208.1"/>
    <property type="molecule type" value="Genomic_DNA"/>
</dbReference>
<evidence type="ECO:0000256" key="9">
    <source>
        <dbReference type="ARBA" id="ARBA00023236"/>
    </source>
</evidence>
<dbReference type="Gene3D" id="3.40.50.300">
    <property type="entry name" value="P-loop containing nucleotide triphosphate hydrolases"/>
    <property type="match status" value="1"/>
</dbReference>
<feature type="binding site" evidence="10">
    <location>
        <begin position="84"/>
        <end position="91"/>
    </location>
    <ligand>
        <name>ATP</name>
        <dbReference type="ChEBI" id="CHEBI:30616"/>
    </ligand>
</feature>
<evidence type="ECO:0000256" key="8">
    <source>
        <dbReference type="ARBA" id="ARBA00023204"/>
    </source>
</evidence>
<evidence type="ECO:0000313" key="17">
    <source>
        <dbReference type="Proteomes" id="UP000590740"/>
    </source>
</evidence>
<evidence type="ECO:0000256" key="4">
    <source>
        <dbReference type="ARBA" id="ARBA00022763"/>
    </source>
</evidence>
<dbReference type="Pfam" id="PF00154">
    <property type="entry name" value="RecA_N"/>
    <property type="match status" value="1"/>
</dbReference>
<dbReference type="Pfam" id="PF21096">
    <property type="entry name" value="RecA_C"/>
    <property type="match status" value="1"/>
</dbReference>
<evidence type="ECO:0000256" key="7">
    <source>
        <dbReference type="ARBA" id="ARBA00023172"/>
    </source>
</evidence>
<dbReference type="GO" id="GO:0009432">
    <property type="term" value="P:SOS response"/>
    <property type="evidence" value="ECO:0007669"/>
    <property type="project" value="UniProtKB-UniRule"/>
</dbReference>
<keyword evidence="10" id="KW-0963">Cytoplasm</keyword>
<protein>
    <recommendedName>
        <fullName evidence="2 10">Protein RecA</fullName>
    </recommendedName>
    <alternativeName>
        <fullName evidence="10 11">Recombinase A</fullName>
    </alternativeName>
</protein>
<dbReference type="InterPro" id="IPR027417">
    <property type="entry name" value="P-loop_NTPase"/>
</dbReference>
<keyword evidence="3 10" id="KW-0547">Nucleotide-binding</keyword>
<organism evidence="16 17">
    <name type="scientific">Prosthecobacter vanneervenii</name>
    <dbReference type="NCBI Taxonomy" id="48466"/>
    <lineage>
        <taxon>Bacteria</taxon>
        <taxon>Pseudomonadati</taxon>
        <taxon>Verrucomicrobiota</taxon>
        <taxon>Verrucomicrobiia</taxon>
        <taxon>Verrucomicrobiales</taxon>
        <taxon>Verrucomicrobiaceae</taxon>
        <taxon>Prosthecobacter</taxon>
    </lineage>
</organism>
<dbReference type="SUPFAM" id="SSF52540">
    <property type="entry name" value="P-loop containing nucleoside triphosphate hydrolases"/>
    <property type="match status" value="1"/>
</dbReference>
<dbReference type="InterPro" id="IPR020588">
    <property type="entry name" value="RecA_ATP-bd"/>
</dbReference>
<keyword evidence="17" id="KW-1185">Reference proteome</keyword>
<dbReference type="PROSITE" id="PS50163">
    <property type="entry name" value="RECA_3"/>
    <property type="match status" value="1"/>
</dbReference>
<dbReference type="InterPro" id="IPR020584">
    <property type="entry name" value="DNA_recomb/repair_RecA_CS"/>
</dbReference>
<dbReference type="PRINTS" id="PR00142">
    <property type="entry name" value="RECA"/>
</dbReference>
<dbReference type="PROSITE" id="PS50162">
    <property type="entry name" value="RECA_2"/>
    <property type="match status" value="1"/>
</dbReference>
<keyword evidence="6 10" id="KW-0238">DNA-binding</keyword>
<dbReference type="Proteomes" id="UP000590740">
    <property type="component" value="Unassembled WGS sequence"/>
</dbReference>
<evidence type="ECO:0000256" key="10">
    <source>
        <dbReference type="HAMAP-Rule" id="MF_00268"/>
    </source>
</evidence>
<accession>A0A7W7YBN3</accession>
<dbReference type="InterPro" id="IPR049428">
    <property type="entry name" value="RecA-like_N"/>
</dbReference>
<evidence type="ECO:0000313" key="16">
    <source>
        <dbReference type="EMBL" id="MBB5033208.1"/>
    </source>
</evidence>
<dbReference type="NCBIfam" id="TIGR02012">
    <property type="entry name" value="tigrfam_recA"/>
    <property type="match status" value="1"/>
</dbReference>
<keyword evidence="7 10" id="KW-0233">DNA recombination</keyword>
<feature type="compositionally biased region" description="Low complexity" evidence="13">
    <location>
        <begin position="361"/>
        <end position="373"/>
    </location>
</feature>
<evidence type="ECO:0000256" key="13">
    <source>
        <dbReference type="SAM" id="MobiDB-lite"/>
    </source>
</evidence>
<comment type="subcellular location">
    <subcellularLocation>
        <location evidence="10">Cytoplasm</location>
    </subcellularLocation>
</comment>
<name>A0A7W7YBN3_9BACT</name>
<dbReference type="GO" id="GO:0003684">
    <property type="term" value="F:damaged DNA binding"/>
    <property type="evidence" value="ECO:0007669"/>
    <property type="project" value="UniProtKB-UniRule"/>
</dbReference>
<dbReference type="RefSeq" id="WP_184340120.1">
    <property type="nucleotide sequence ID" value="NZ_JACHIG010000005.1"/>
</dbReference>
<dbReference type="InterPro" id="IPR023400">
    <property type="entry name" value="RecA_C_sf"/>
</dbReference>
<evidence type="ECO:0000259" key="15">
    <source>
        <dbReference type="PROSITE" id="PS50163"/>
    </source>
</evidence>
<evidence type="ECO:0000259" key="14">
    <source>
        <dbReference type="PROSITE" id="PS50162"/>
    </source>
</evidence>
<dbReference type="PANTHER" id="PTHR45900:SF1">
    <property type="entry name" value="MITOCHONDRIAL DNA REPAIR PROTEIN RECA HOMOLOG-RELATED"/>
    <property type="match status" value="1"/>
</dbReference>
<feature type="domain" description="RecA family profile 1" evidence="14">
    <location>
        <begin position="54"/>
        <end position="213"/>
    </location>
</feature>
<keyword evidence="9 10" id="KW-0742">SOS response</keyword>
<dbReference type="SMART" id="SM00382">
    <property type="entry name" value="AAA"/>
    <property type="match status" value="1"/>
</dbReference>
<dbReference type="SUPFAM" id="SSF54752">
    <property type="entry name" value="RecA protein, C-terminal domain"/>
    <property type="match status" value="1"/>
</dbReference>
<gene>
    <name evidence="10" type="primary">recA</name>
    <name evidence="16" type="ORF">HNQ65_002791</name>
</gene>
<comment type="function">
    <text evidence="10">Can catalyze the hydrolysis of ATP in the presence of single-stranded DNA, the ATP-dependent uptake of single-stranded DNA by duplex DNA, and the ATP-dependent hybridization of homologous single-stranded DNAs. It interacts with LexA causing its activation and leading to its autocatalytic cleavage.</text>
</comment>
<dbReference type="InterPro" id="IPR049261">
    <property type="entry name" value="RecA-like_C"/>
</dbReference>
<comment type="similarity">
    <text evidence="1 10 12">Belongs to the RecA family.</text>
</comment>
<proteinExistence type="inferred from homology"/>
<dbReference type="PANTHER" id="PTHR45900">
    <property type="entry name" value="RECA"/>
    <property type="match status" value="1"/>
</dbReference>
<evidence type="ECO:0000256" key="1">
    <source>
        <dbReference type="ARBA" id="ARBA00009391"/>
    </source>
</evidence>
<evidence type="ECO:0000256" key="12">
    <source>
        <dbReference type="RuleBase" id="RU004527"/>
    </source>
</evidence>
<evidence type="ECO:0000256" key="2">
    <source>
        <dbReference type="ARBA" id="ARBA00015553"/>
    </source>
</evidence>
<dbReference type="GO" id="GO:0006310">
    <property type="term" value="P:DNA recombination"/>
    <property type="evidence" value="ECO:0007669"/>
    <property type="project" value="UniProtKB-UniRule"/>
</dbReference>
<keyword evidence="5 10" id="KW-0067">ATP-binding</keyword>
<feature type="domain" description="RecA family profile 2" evidence="15">
    <location>
        <begin position="218"/>
        <end position="292"/>
    </location>
</feature>
<dbReference type="CDD" id="cd00983">
    <property type="entry name" value="RecA"/>
    <property type="match status" value="1"/>
</dbReference>
<comment type="caution">
    <text evidence="16">The sequence shown here is derived from an EMBL/GenBank/DDBJ whole genome shotgun (WGS) entry which is preliminary data.</text>
</comment>
<keyword evidence="4 10" id="KW-0227">DNA damage</keyword>
<dbReference type="GO" id="GO:0005829">
    <property type="term" value="C:cytosol"/>
    <property type="evidence" value="ECO:0007669"/>
    <property type="project" value="TreeGrafter"/>
</dbReference>
<dbReference type="GO" id="GO:0006281">
    <property type="term" value="P:DNA repair"/>
    <property type="evidence" value="ECO:0007669"/>
    <property type="project" value="UniProtKB-UniRule"/>
</dbReference>
<sequence length="373" mass="39669">MARAPKESADTSSAKTDKIAEARSRNLDLAIQQIQKDYGEGAILRMGDDSSKIDVSVIPTGNLLIDQALGTGGFPRGRVVEVYGPESSGKTTLTLTVIAQAQKAGGLAAFIDVEHALDPSYARRLGVKMDELLVSQPSSGEEALRICETLVRSNALDVIVIDSVAALVTRQELDGDIGDSTVGAQARLMSAALRKLTAIISKARTCCVFTNQIREKIGVMFGNPETTPGGKALKFYASVRLDIRRIGAIKTTDGTVTGNRTKVKVVKNKLAPPYTEAEFDIMYNEGISNVGSLLDLAMDFEILQKRGSWISYKGTQLAQGRDAAKEVLRSDATVYAEIEAAVKAKLAEKNATNEKSPAKGAAAAAAASSSDEE</sequence>
<evidence type="ECO:0000256" key="3">
    <source>
        <dbReference type="ARBA" id="ARBA00022741"/>
    </source>
</evidence>
<evidence type="ECO:0000256" key="5">
    <source>
        <dbReference type="ARBA" id="ARBA00022840"/>
    </source>
</evidence>
<feature type="region of interest" description="Disordered" evidence="13">
    <location>
        <begin position="349"/>
        <end position="373"/>
    </location>
</feature>
<dbReference type="PROSITE" id="PS00321">
    <property type="entry name" value="RECA_1"/>
    <property type="match status" value="1"/>
</dbReference>
<dbReference type="AlphaFoldDB" id="A0A7W7YBN3"/>
<dbReference type="GO" id="GO:0005524">
    <property type="term" value="F:ATP binding"/>
    <property type="evidence" value="ECO:0007669"/>
    <property type="project" value="UniProtKB-UniRule"/>
</dbReference>
<evidence type="ECO:0000256" key="6">
    <source>
        <dbReference type="ARBA" id="ARBA00023125"/>
    </source>
</evidence>
<dbReference type="InterPro" id="IPR013765">
    <property type="entry name" value="DNA_recomb/repair_RecA"/>
</dbReference>